<dbReference type="InterPro" id="IPR011008">
    <property type="entry name" value="Dimeric_a/b-barrel"/>
</dbReference>
<dbReference type="PANTHER" id="PTHR35174:SF3">
    <property type="entry name" value="BLL7171 PROTEIN"/>
    <property type="match status" value="1"/>
</dbReference>
<dbReference type="AlphaFoldDB" id="A0A0M2HQ32"/>
<evidence type="ECO:0000313" key="4">
    <source>
        <dbReference type="Proteomes" id="UP000033900"/>
    </source>
</evidence>
<dbReference type="InterPro" id="IPR005545">
    <property type="entry name" value="YCII"/>
</dbReference>
<organism evidence="3 4">
    <name type="scientific">Microbacterium hydrocarbonoxydans</name>
    <dbReference type="NCBI Taxonomy" id="273678"/>
    <lineage>
        <taxon>Bacteria</taxon>
        <taxon>Bacillati</taxon>
        <taxon>Actinomycetota</taxon>
        <taxon>Actinomycetes</taxon>
        <taxon>Micrococcales</taxon>
        <taxon>Microbacteriaceae</taxon>
        <taxon>Microbacterium</taxon>
    </lineage>
</organism>
<dbReference type="Gene3D" id="3.30.70.1060">
    <property type="entry name" value="Dimeric alpha+beta barrel"/>
    <property type="match status" value="1"/>
</dbReference>
<evidence type="ECO:0000259" key="2">
    <source>
        <dbReference type="Pfam" id="PF03795"/>
    </source>
</evidence>
<dbReference type="RefSeq" id="WP_045258746.1">
    <property type="nucleotide sequence ID" value="NZ_JYJB01000010.1"/>
</dbReference>
<gene>
    <name evidence="3" type="ORF">RS84_03224</name>
</gene>
<proteinExistence type="inferred from homology"/>
<feature type="domain" description="YCII-related" evidence="2">
    <location>
        <begin position="17"/>
        <end position="104"/>
    </location>
</feature>
<dbReference type="EMBL" id="JYJB01000010">
    <property type="protein sequence ID" value="KJL46586.1"/>
    <property type="molecule type" value="Genomic_DNA"/>
</dbReference>
<comment type="similarity">
    <text evidence="1">Belongs to the YciI family.</text>
</comment>
<dbReference type="STRING" id="273678.RS84_03224"/>
<dbReference type="Proteomes" id="UP000033900">
    <property type="component" value="Unassembled WGS sequence"/>
</dbReference>
<protein>
    <submittedName>
        <fullName evidence="3">YCII-related domain protein</fullName>
    </submittedName>
</protein>
<reference evidence="3 4" key="1">
    <citation type="submission" date="2015-02" db="EMBL/GenBank/DDBJ databases">
        <title>Draft genome sequences of ten Microbacterium spp. with emphasis on heavy metal contaminated environments.</title>
        <authorList>
            <person name="Corretto E."/>
        </authorList>
    </citation>
    <scope>NUCLEOTIDE SEQUENCE [LARGE SCALE GENOMIC DNA]</scope>
    <source>
        <strain evidence="3 4">SA35</strain>
    </source>
</reference>
<dbReference type="Pfam" id="PF03795">
    <property type="entry name" value="YCII"/>
    <property type="match status" value="1"/>
</dbReference>
<dbReference type="SUPFAM" id="SSF54909">
    <property type="entry name" value="Dimeric alpha+beta barrel"/>
    <property type="match status" value="1"/>
</dbReference>
<sequence length="124" mass="13445">MSAEYMIIIHEPEWDPSVLPAARIEADLAGHRAFQAAVREAGHRITAGVPLRPQSEAVRIRPSDAGPVFTDGPFGETREVVTGFYVFTADSPEQARELAAMVPTGGWLDLHPVLDMQAARPVDA</sequence>
<dbReference type="PATRIC" id="fig|273678.4.peg.3217"/>
<keyword evidence="4" id="KW-1185">Reference proteome</keyword>
<dbReference type="PANTHER" id="PTHR35174">
    <property type="entry name" value="BLL7171 PROTEIN-RELATED"/>
    <property type="match status" value="1"/>
</dbReference>
<comment type="caution">
    <text evidence="3">The sequence shown here is derived from an EMBL/GenBank/DDBJ whole genome shotgun (WGS) entry which is preliminary data.</text>
</comment>
<dbReference type="OrthoDB" id="3782166at2"/>
<accession>A0A0M2HQ32</accession>
<name>A0A0M2HQ32_9MICO</name>
<evidence type="ECO:0000256" key="1">
    <source>
        <dbReference type="ARBA" id="ARBA00007689"/>
    </source>
</evidence>
<evidence type="ECO:0000313" key="3">
    <source>
        <dbReference type="EMBL" id="KJL46586.1"/>
    </source>
</evidence>